<sequence length="129" mass="14220">MKRQAEPYTTQPAVKSDLKQQQQQSASPRPASFPQKAEQTEAEWFLCGEVSRAVKGEGCESERRDPGTERVSFLFDPGDEVLRPQPLPQTEPGTFLSPLRGRTGGHTRSTAHGISAPANSLCFLNIKPR</sequence>
<comment type="caution">
    <text evidence="2">The sequence shown here is derived from an EMBL/GenBank/DDBJ whole genome shotgun (WGS) entry which is preliminary data.</text>
</comment>
<dbReference type="AlphaFoldDB" id="A0A8T2N6B0"/>
<proteinExistence type="predicted"/>
<evidence type="ECO:0000313" key="2">
    <source>
        <dbReference type="EMBL" id="KAG9335476.1"/>
    </source>
</evidence>
<feature type="region of interest" description="Disordered" evidence="1">
    <location>
        <begin position="56"/>
        <end position="114"/>
    </location>
</feature>
<gene>
    <name evidence="2" type="ORF">JZ751_004605</name>
</gene>
<evidence type="ECO:0000256" key="1">
    <source>
        <dbReference type="SAM" id="MobiDB-lite"/>
    </source>
</evidence>
<accession>A0A8T2N6B0</accession>
<organism evidence="2 3">
    <name type="scientific">Albula glossodonta</name>
    <name type="common">roundjaw bonefish</name>
    <dbReference type="NCBI Taxonomy" id="121402"/>
    <lineage>
        <taxon>Eukaryota</taxon>
        <taxon>Metazoa</taxon>
        <taxon>Chordata</taxon>
        <taxon>Craniata</taxon>
        <taxon>Vertebrata</taxon>
        <taxon>Euteleostomi</taxon>
        <taxon>Actinopterygii</taxon>
        <taxon>Neopterygii</taxon>
        <taxon>Teleostei</taxon>
        <taxon>Albuliformes</taxon>
        <taxon>Albulidae</taxon>
        <taxon>Albula</taxon>
    </lineage>
</organism>
<protein>
    <submittedName>
        <fullName evidence="2">Uncharacterized protein</fullName>
    </submittedName>
</protein>
<evidence type="ECO:0000313" key="3">
    <source>
        <dbReference type="Proteomes" id="UP000824540"/>
    </source>
</evidence>
<keyword evidence="3" id="KW-1185">Reference proteome</keyword>
<reference evidence="2" key="1">
    <citation type="thesis" date="2021" institute="BYU ScholarsArchive" country="Provo, UT, USA">
        <title>Applications of and Algorithms for Genome Assembly and Genomic Analyses with an Emphasis on Marine Teleosts.</title>
        <authorList>
            <person name="Pickett B.D."/>
        </authorList>
    </citation>
    <scope>NUCLEOTIDE SEQUENCE</scope>
    <source>
        <strain evidence="2">HI-2016</strain>
    </source>
</reference>
<dbReference type="Proteomes" id="UP000824540">
    <property type="component" value="Unassembled WGS sequence"/>
</dbReference>
<name>A0A8T2N6B0_9TELE</name>
<feature type="compositionally biased region" description="Basic and acidic residues" evidence="1">
    <location>
        <begin position="56"/>
        <end position="68"/>
    </location>
</feature>
<dbReference type="EMBL" id="JAFBMS010000119">
    <property type="protein sequence ID" value="KAG9335476.1"/>
    <property type="molecule type" value="Genomic_DNA"/>
</dbReference>
<feature type="region of interest" description="Disordered" evidence="1">
    <location>
        <begin position="1"/>
        <end position="39"/>
    </location>
</feature>
<feature type="compositionally biased region" description="Low complexity" evidence="1">
    <location>
        <begin position="20"/>
        <end position="35"/>
    </location>
</feature>